<evidence type="ECO:0000256" key="1">
    <source>
        <dbReference type="ARBA" id="ARBA00006479"/>
    </source>
</evidence>
<name>A0ABZ1AV81_9ACTN</name>
<evidence type="ECO:0000313" key="4">
    <source>
        <dbReference type="Proteomes" id="UP001324287"/>
    </source>
</evidence>
<dbReference type="PANTHER" id="PTHR18964">
    <property type="entry name" value="ROK (REPRESSOR, ORF, KINASE) FAMILY"/>
    <property type="match status" value="1"/>
</dbReference>
<dbReference type="SUPFAM" id="SSF53067">
    <property type="entry name" value="Actin-like ATPase domain"/>
    <property type="match status" value="1"/>
</dbReference>
<dbReference type="RefSeq" id="WP_324273709.1">
    <property type="nucleotide sequence ID" value="NZ_CP141261.1"/>
</dbReference>
<dbReference type="EMBL" id="CP141261">
    <property type="protein sequence ID" value="WRL62354.1"/>
    <property type="molecule type" value="Genomic_DNA"/>
</dbReference>
<evidence type="ECO:0000256" key="2">
    <source>
        <dbReference type="SAM" id="MobiDB-lite"/>
    </source>
</evidence>
<dbReference type="PANTHER" id="PTHR18964:SF149">
    <property type="entry name" value="BIFUNCTIONAL UDP-N-ACETYLGLUCOSAMINE 2-EPIMERASE_N-ACETYLMANNOSAMINE KINASE"/>
    <property type="match status" value="1"/>
</dbReference>
<accession>A0ABZ1AV81</accession>
<evidence type="ECO:0000313" key="3">
    <source>
        <dbReference type="EMBL" id="WRL62354.1"/>
    </source>
</evidence>
<dbReference type="InterPro" id="IPR043129">
    <property type="entry name" value="ATPase_NBD"/>
</dbReference>
<dbReference type="Pfam" id="PF00480">
    <property type="entry name" value="ROK"/>
    <property type="match status" value="1"/>
</dbReference>
<organism evidence="3 4">
    <name type="scientific">Blastococcus brunescens</name>
    <dbReference type="NCBI Taxonomy" id="1564165"/>
    <lineage>
        <taxon>Bacteria</taxon>
        <taxon>Bacillati</taxon>
        <taxon>Actinomycetota</taxon>
        <taxon>Actinomycetes</taxon>
        <taxon>Geodermatophilales</taxon>
        <taxon>Geodermatophilaceae</taxon>
        <taxon>Blastococcus</taxon>
    </lineage>
</organism>
<keyword evidence="4" id="KW-1185">Reference proteome</keyword>
<dbReference type="InterPro" id="IPR000600">
    <property type="entry name" value="ROK"/>
</dbReference>
<comment type="similarity">
    <text evidence="1">Belongs to the ROK (NagC/XylR) family.</text>
</comment>
<dbReference type="Proteomes" id="UP001324287">
    <property type="component" value="Chromosome"/>
</dbReference>
<reference evidence="3 4" key="1">
    <citation type="submission" date="2023-12" db="EMBL/GenBank/DDBJ databases">
        <title>Blastococcus brunescens sp. nov., an actonobacterium isolated from sandstone collected in sahara desert.</title>
        <authorList>
            <person name="Gtari M."/>
            <person name="Ghodhbane F."/>
        </authorList>
    </citation>
    <scope>NUCLEOTIDE SEQUENCE [LARGE SCALE GENOMIC DNA]</scope>
    <source>
        <strain evidence="3 4">BMG 8361</strain>
    </source>
</reference>
<feature type="region of interest" description="Disordered" evidence="2">
    <location>
        <begin position="1"/>
        <end position="21"/>
    </location>
</feature>
<gene>
    <name evidence="3" type="ORF">U6N30_20295</name>
</gene>
<protein>
    <submittedName>
        <fullName evidence="3">ROK family protein</fullName>
    </submittedName>
</protein>
<sequence>MASAASGWSSTSTTSPSSSSTCGEVLFEHRTALDVPELGAEGTLDAVARLVHQALAAAATRGAVPVGLTVAVPGLVRSGDGVATYAPNLGWHDVAVLDGLRARVDLDCPIRVENDANLSAIAEWAMGPEARTPTSST</sequence>
<proteinExistence type="inferred from homology"/>
<dbReference type="Gene3D" id="3.30.420.40">
    <property type="match status" value="1"/>
</dbReference>